<accession>A0A6N2RXC4</accession>
<dbReference type="Pfam" id="PF01593">
    <property type="entry name" value="Amino_oxidase"/>
    <property type="match status" value="1"/>
</dbReference>
<feature type="domain" description="FAD-binding FR-type" evidence="7">
    <location>
        <begin position="542"/>
        <end position="637"/>
    </location>
</feature>
<dbReference type="CDD" id="cd00322">
    <property type="entry name" value="FNR_like"/>
    <property type="match status" value="1"/>
</dbReference>
<organism evidence="8">
    <name type="scientific">Schaalia odontolytica</name>
    <dbReference type="NCBI Taxonomy" id="1660"/>
    <lineage>
        <taxon>Bacteria</taxon>
        <taxon>Bacillati</taxon>
        <taxon>Actinomycetota</taxon>
        <taxon>Actinomycetes</taxon>
        <taxon>Actinomycetales</taxon>
        <taxon>Actinomycetaceae</taxon>
        <taxon>Schaalia</taxon>
    </lineage>
</organism>
<dbReference type="Pfam" id="PF00175">
    <property type="entry name" value="NAD_binding_1"/>
    <property type="match status" value="1"/>
</dbReference>
<keyword evidence="3" id="KW-0274">FAD</keyword>
<dbReference type="EMBL" id="CACRSM010000002">
    <property type="protein sequence ID" value="VYS85687.1"/>
    <property type="molecule type" value="Genomic_DNA"/>
</dbReference>
<dbReference type="Gene3D" id="2.40.30.10">
    <property type="entry name" value="Translation factors"/>
    <property type="match status" value="1"/>
</dbReference>
<keyword evidence="8" id="KW-0560">Oxidoreductase</keyword>
<keyword evidence="2" id="KW-0732">Signal</keyword>
<keyword evidence="5" id="KW-0520">NAD</keyword>
<evidence type="ECO:0000256" key="6">
    <source>
        <dbReference type="SAM" id="MobiDB-lite"/>
    </source>
</evidence>
<keyword evidence="1" id="KW-0285">Flavoprotein</keyword>
<dbReference type="Gene3D" id="3.50.50.60">
    <property type="entry name" value="FAD/NAD(P)-binding domain"/>
    <property type="match status" value="2"/>
</dbReference>
<name>A0A6N2RXC4_9ACTO</name>
<dbReference type="PANTHER" id="PTHR46091:SF3">
    <property type="entry name" value="AMINE OXIDASE DOMAIN-CONTAINING PROTEIN"/>
    <property type="match status" value="1"/>
</dbReference>
<dbReference type="GO" id="GO:0051537">
    <property type="term" value="F:2 iron, 2 sulfur cluster binding"/>
    <property type="evidence" value="ECO:0007669"/>
    <property type="project" value="UniProtKB-KW"/>
</dbReference>
<dbReference type="PROSITE" id="PS51384">
    <property type="entry name" value="FAD_FR"/>
    <property type="match status" value="1"/>
</dbReference>
<dbReference type="SUPFAM" id="SSF51905">
    <property type="entry name" value="FAD/NAD(P)-binding domain"/>
    <property type="match status" value="1"/>
</dbReference>
<dbReference type="InterPro" id="IPR017927">
    <property type="entry name" value="FAD-bd_FR_type"/>
</dbReference>
<dbReference type="SUPFAM" id="SSF52343">
    <property type="entry name" value="Ferredoxin reductase-like, C-terminal NADP-linked domain"/>
    <property type="match status" value="1"/>
</dbReference>
<evidence type="ECO:0000256" key="5">
    <source>
        <dbReference type="ARBA" id="ARBA00023027"/>
    </source>
</evidence>
<gene>
    <name evidence="8" type="primary">nagAa</name>
    <name evidence="8" type="ORF">AOLFYP35_00579</name>
</gene>
<dbReference type="PANTHER" id="PTHR46091">
    <property type="entry name" value="BLR7054 PROTEIN"/>
    <property type="match status" value="1"/>
</dbReference>
<evidence type="ECO:0000313" key="8">
    <source>
        <dbReference type="EMBL" id="VYS85687.1"/>
    </source>
</evidence>
<dbReference type="InterPro" id="IPR036188">
    <property type="entry name" value="FAD/NAD-bd_sf"/>
</dbReference>
<proteinExistence type="predicted"/>
<keyword evidence="4" id="KW-0521">NADP</keyword>
<evidence type="ECO:0000259" key="7">
    <source>
        <dbReference type="PROSITE" id="PS51384"/>
    </source>
</evidence>
<dbReference type="EC" id="1.18.1.7" evidence="8"/>
<dbReference type="AlphaFoldDB" id="A0A6N2RXC4"/>
<evidence type="ECO:0000256" key="1">
    <source>
        <dbReference type="ARBA" id="ARBA00022630"/>
    </source>
</evidence>
<dbReference type="InterPro" id="IPR017938">
    <property type="entry name" value="Riboflavin_synthase-like_b-brl"/>
</dbReference>
<dbReference type="InterPro" id="IPR039261">
    <property type="entry name" value="FNR_nucleotide-bd"/>
</dbReference>
<reference evidence="8" key="1">
    <citation type="submission" date="2019-11" db="EMBL/GenBank/DDBJ databases">
        <authorList>
            <person name="Feng L."/>
        </authorList>
    </citation>
    <scope>NUCLEOTIDE SEQUENCE</scope>
    <source>
        <strain evidence="8">AodontolyticusLFYP35</strain>
    </source>
</reference>
<dbReference type="Gene3D" id="3.40.50.80">
    <property type="entry name" value="Nucleotide-binding domain of ferredoxin-NADP reductase (FNR) module"/>
    <property type="match status" value="1"/>
</dbReference>
<sequence length="759" mass="83097">MYDAIVIGSGIGSLTTAGLLAGIAKKRVLVLEKHSTPGGLTHAFRRQGASWDVGLHYVGDMAPGTRPRQIFDYLTGGKLSWMQMPDSYDRFCLPKLGVNLDVPSDAGVYRQRLEALFPKEKRALKRYFKDVARAYSWMTLNYVRQVVPQQVAPLVALVQKAHTSLACETTAHYMKRRFHNPTLRTLLTTHWGDYGVEPERSAFVAHAMIVGHYMNGAWFPQGGSGQISRMVEEKIRSNGGEIRVSQSVEEILVQNGRAVGVRITDTSGTHPVTYEERAPIIVSGVGASETYNRLLPTQGSIGKLTEERRKAIVRMGHGGTAVIVYITLDHYPEGIDGSNIWINEGDGSQTPAELTTALMDGTPQTAFVSFPGLKAGDQHATAEIVSFVEAGAFNKWKDTMKRDRGSDYDLLKSTMARGLIALVGRTLPGFADAVRYEEVATPLSIEHYTSHSQGCFYGLPLTSQRFNAGLTTPETPIPGLFLTGQDAGFPGIVGATMAGWTSACRILGPKGYMQINQSLSSDPASACETSDPEPTQDPSHSAPRMRAQVVHADWLSPHIREIVLKLPRSQEWTPGQYALIRVAPFEWRPYSLASASGETARFLIDVRTKGKGAAFARGLEPGDEVELQLPLGNFDIHSEDAENEETPSRRRIFIATGSGIAPFCAAFEEGIRADDLLLFGCANTDEDLTLRLETPIPPIIRCMTRESSTAAFKGRVTDYLHMTGIDQSADYYVCGSPAMVADVRRVIRNGGGRVYCESF</sequence>
<feature type="region of interest" description="Disordered" evidence="6">
    <location>
        <begin position="521"/>
        <end position="543"/>
    </location>
</feature>
<evidence type="ECO:0000256" key="2">
    <source>
        <dbReference type="ARBA" id="ARBA00022729"/>
    </source>
</evidence>
<protein>
    <submittedName>
        <fullName evidence="8">Ferredoxin--NAD(P)(+) reductase (Naphthalene dioxygenase/salicylate 5-hydroxylase ferredoxin-specific)</fullName>
        <ecNumber evidence="8">1.18.1.7</ecNumber>
    </submittedName>
</protein>
<keyword evidence="8" id="KW-0223">Dioxygenase</keyword>
<dbReference type="SUPFAM" id="SSF63380">
    <property type="entry name" value="Riboflavin synthase domain-like"/>
    <property type="match status" value="1"/>
</dbReference>
<evidence type="ECO:0000256" key="4">
    <source>
        <dbReference type="ARBA" id="ARBA00022857"/>
    </source>
</evidence>
<evidence type="ECO:0000256" key="3">
    <source>
        <dbReference type="ARBA" id="ARBA00022827"/>
    </source>
</evidence>
<dbReference type="InterPro" id="IPR002937">
    <property type="entry name" value="Amino_oxidase"/>
</dbReference>
<dbReference type="GO" id="GO:0051213">
    <property type="term" value="F:dioxygenase activity"/>
    <property type="evidence" value="ECO:0007669"/>
    <property type="project" value="UniProtKB-KW"/>
</dbReference>
<dbReference type="InterPro" id="IPR052206">
    <property type="entry name" value="Retinol_saturase"/>
</dbReference>
<dbReference type="InterPro" id="IPR001433">
    <property type="entry name" value="OxRdtase_FAD/NAD-bd"/>
</dbReference>